<comment type="caution">
    <text evidence="5">The sequence shown here is derived from an EMBL/GenBank/DDBJ whole genome shotgun (WGS) entry which is preliminary data.</text>
</comment>
<protein>
    <submittedName>
        <fullName evidence="5">Beta-lactamase transpeptidase</fullName>
    </submittedName>
</protein>
<dbReference type="InterPro" id="IPR012338">
    <property type="entry name" value="Beta-lactam/transpept-like"/>
</dbReference>
<dbReference type="InterPro" id="IPR001466">
    <property type="entry name" value="Beta-lactam-related"/>
</dbReference>
<feature type="signal peptide" evidence="2">
    <location>
        <begin position="1"/>
        <end position="18"/>
    </location>
</feature>
<evidence type="ECO:0000259" key="4">
    <source>
        <dbReference type="Pfam" id="PF26335"/>
    </source>
</evidence>
<feature type="domain" description="Beta-lactamase-like ARB-00930-like C-terminal" evidence="4">
    <location>
        <begin position="429"/>
        <end position="591"/>
    </location>
</feature>
<keyword evidence="2" id="KW-0732">Signal</keyword>
<dbReference type="GeneID" id="98180719"/>
<keyword evidence="6" id="KW-1185">Reference proteome</keyword>
<name>A0ABQ0GPT0_9PEZI</name>
<dbReference type="PANTHER" id="PTHR22935">
    <property type="entry name" value="PENICILLIN-BINDING PROTEIN"/>
    <property type="match status" value="1"/>
</dbReference>
<comment type="similarity">
    <text evidence="1">Belongs to the beta-lactamase family.</text>
</comment>
<evidence type="ECO:0000313" key="5">
    <source>
        <dbReference type="EMBL" id="GAB1319767.1"/>
    </source>
</evidence>
<dbReference type="RefSeq" id="XP_070921497.1">
    <property type="nucleotide sequence ID" value="XM_071065396.1"/>
</dbReference>
<dbReference type="PANTHER" id="PTHR22935:SF95">
    <property type="entry name" value="BETA-LACTAMASE-LIKE 1-RELATED"/>
    <property type="match status" value="1"/>
</dbReference>
<reference evidence="5 6" key="1">
    <citation type="submission" date="2024-09" db="EMBL/GenBank/DDBJ databases">
        <title>Itraconazole resistance in Madurella fahalii resulting from another homologue of gene encoding cytochrome P450 14-alpha sterol demethylase (CYP51).</title>
        <authorList>
            <person name="Yoshioka I."/>
            <person name="Fahal A.H."/>
            <person name="Kaneko S."/>
            <person name="Yaguchi T."/>
        </authorList>
    </citation>
    <scope>NUCLEOTIDE SEQUENCE [LARGE SCALE GENOMIC DNA]</scope>
    <source>
        <strain evidence="5 6">IFM 68171</strain>
    </source>
</reference>
<evidence type="ECO:0000256" key="1">
    <source>
        <dbReference type="ARBA" id="ARBA00038473"/>
    </source>
</evidence>
<dbReference type="EMBL" id="BAAFSV010000005">
    <property type="protein sequence ID" value="GAB1319767.1"/>
    <property type="molecule type" value="Genomic_DNA"/>
</dbReference>
<feature type="domain" description="Beta-lactamase-related" evidence="3">
    <location>
        <begin position="95"/>
        <end position="418"/>
    </location>
</feature>
<dbReference type="Pfam" id="PF26335">
    <property type="entry name" value="ARB_00930_C"/>
    <property type="match status" value="1"/>
</dbReference>
<evidence type="ECO:0000313" key="6">
    <source>
        <dbReference type="Proteomes" id="UP001628179"/>
    </source>
</evidence>
<dbReference type="Pfam" id="PF00144">
    <property type="entry name" value="Beta-lactamase"/>
    <property type="match status" value="1"/>
</dbReference>
<dbReference type="Proteomes" id="UP001628179">
    <property type="component" value="Unassembled WGS sequence"/>
</dbReference>
<gene>
    <name evidence="5" type="ORF">MFIFM68171_09977</name>
</gene>
<dbReference type="InterPro" id="IPR051478">
    <property type="entry name" value="Beta-lactamase-like_AB/R"/>
</dbReference>
<dbReference type="InterPro" id="IPR058664">
    <property type="entry name" value="ARB_00930-like_C"/>
</dbReference>
<sequence>MKFRFGHFLATIQATAVALECHPQGPIVPRPFNLNASDTFRHALDNLTKTFDAAFTGDIKGGWDVRNVSMSIGLVSLDQDKPSVPIWEYHHLASGNVNGTKSLNRDSQYLIGSVSKVISDAILLRSGVNIDDPVTDFISSLNSPSSLISWNNITLRALASQLAGIPPNYGFSEYYYIKGYFESLGFPRINDSAFEPCGIIGLNGGCSKEQFLQGMLNLYPVAPPMSRPVYSNIAYTLLMYALESKTGRNFTQLLQDLITTPFNMPNTFPSGHPPSPDMNDSLAVIPPMANTWGSNYGDAAPGGGLVSSLADLSSFLHAILDRTVLDSPTEVREWLQPRSFAGSPHSFLGTPWEIFRPPPELLFPEAEGAGHTVTILNKDGAAYGYRARISVLDEYGVGIVVLTAGDQTALTSIYDAALAVLVPAVDAAARESAGREYVGGFAGLSTAETGRVPVNATTEMDGVSLKLVGLSRNGTDLLASLQEIWTVTMGAFLPSLEPQGVWRLYPAEIARPGTSEDGRELVLEDWRVTWEVELNPDTELPGRGLSGYDCLSWTVVDWLYYGSEPTDRVVFVKDAQTGSVLGLEVPFLRTGSMEKVRLP</sequence>
<dbReference type="Gene3D" id="3.40.710.10">
    <property type="entry name" value="DD-peptidase/beta-lactamase superfamily"/>
    <property type="match status" value="1"/>
</dbReference>
<feature type="chain" id="PRO_5046337817" evidence="2">
    <location>
        <begin position="19"/>
        <end position="599"/>
    </location>
</feature>
<proteinExistence type="inferred from homology"/>
<accession>A0ABQ0GPT0</accession>
<evidence type="ECO:0000256" key="2">
    <source>
        <dbReference type="SAM" id="SignalP"/>
    </source>
</evidence>
<organism evidence="5 6">
    <name type="scientific">Madurella fahalii</name>
    <dbReference type="NCBI Taxonomy" id="1157608"/>
    <lineage>
        <taxon>Eukaryota</taxon>
        <taxon>Fungi</taxon>
        <taxon>Dikarya</taxon>
        <taxon>Ascomycota</taxon>
        <taxon>Pezizomycotina</taxon>
        <taxon>Sordariomycetes</taxon>
        <taxon>Sordariomycetidae</taxon>
        <taxon>Sordariales</taxon>
        <taxon>Sordariales incertae sedis</taxon>
        <taxon>Madurella</taxon>
    </lineage>
</organism>
<evidence type="ECO:0000259" key="3">
    <source>
        <dbReference type="Pfam" id="PF00144"/>
    </source>
</evidence>
<dbReference type="SUPFAM" id="SSF56601">
    <property type="entry name" value="beta-lactamase/transpeptidase-like"/>
    <property type="match status" value="1"/>
</dbReference>